<comment type="caution">
    <text evidence="1">The sequence shown here is derived from an EMBL/GenBank/DDBJ whole genome shotgun (WGS) entry which is preliminary data.</text>
</comment>
<proteinExistence type="predicted"/>
<sequence>MGFPKEKPVWKMVRRFLKTLRIELPNDPAILLLSLYPRILKTFIRKDIRTPCSLQHYSRWPRHGNNQNALSIDDWVKEMWYIYTMGYYSDVRKDEILPFGTTWIDLEKIMLCEISWTEKVKNHMISPICGT</sequence>
<protein>
    <recommendedName>
        <fullName evidence="3">DUF1725 domain-containing protein</fullName>
    </recommendedName>
</protein>
<accession>A0A7J8BA38</accession>
<evidence type="ECO:0000313" key="1">
    <source>
        <dbReference type="EMBL" id="KAF6395339.1"/>
    </source>
</evidence>
<evidence type="ECO:0008006" key="3">
    <source>
        <dbReference type="Google" id="ProtNLM"/>
    </source>
</evidence>
<dbReference type="Proteomes" id="UP000593571">
    <property type="component" value="Unassembled WGS sequence"/>
</dbReference>
<evidence type="ECO:0000313" key="2">
    <source>
        <dbReference type="Proteomes" id="UP000593571"/>
    </source>
</evidence>
<keyword evidence="2" id="KW-1185">Reference proteome</keyword>
<dbReference type="AlphaFoldDB" id="A0A7J8BA38"/>
<name>A0A7J8BA38_ROUAE</name>
<reference evidence="1 2" key="1">
    <citation type="journal article" date="2020" name="Nature">
        <title>Six reference-quality genomes reveal evolution of bat adaptations.</title>
        <authorList>
            <person name="Jebb D."/>
            <person name="Huang Z."/>
            <person name="Pippel M."/>
            <person name="Hughes G.M."/>
            <person name="Lavrichenko K."/>
            <person name="Devanna P."/>
            <person name="Winkler S."/>
            <person name="Jermiin L.S."/>
            <person name="Skirmuntt E.C."/>
            <person name="Katzourakis A."/>
            <person name="Burkitt-Gray L."/>
            <person name="Ray D.A."/>
            <person name="Sullivan K.A.M."/>
            <person name="Roscito J.G."/>
            <person name="Kirilenko B.M."/>
            <person name="Davalos L.M."/>
            <person name="Corthals A.P."/>
            <person name="Power M.L."/>
            <person name="Jones G."/>
            <person name="Ransome R.D."/>
            <person name="Dechmann D.K.N."/>
            <person name="Locatelli A.G."/>
            <person name="Puechmaille S.J."/>
            <person name="Fedrigo O."/>
            <person name="Jarvis E.D."/>
            <person name="Hiller M."/>
            <person name="Vernes S.C."/>
            <person name="Myers E.W."/>
            <person name="Teeling E.C."/>
        </authorList>
    </citation>
    <scope>NUCLEOTIDE SEQUENCE [LARGE SCALE GENOMIC DNA]</scope>
    <source>
        <strain evidence="1">MRouAeg1</strain>
        <tissue evidence="1">Muscle</tissue>
    </source>
</reference>
<dbReference type="EMBL" id="JACASE010000018">
    <property type="protein sequence ID" value="KAF6395339.1"/>
    <property type="molecule type" value="Genomic_DNA"/>
</dbReference>
<gene>
    <name evidence="1" type="ORF">HJG63_009902</name>
</gene>
<organism evidence="1 2">
    <name type="scientific">Rousettus aegyptiacus</name>
    <name type="common">Egyptian fruit bat</name>
    <name type="synonym">Pteropus aegyptiacus</name>
    <dbReference type="NCBI Taxonomy" id="9407"/>
    <lineage>
        <taxon>Eukaryota</taxon>
        <taxon>Metazoa</taxon>
        <taxon>Chordata</taxon>
        <taxon>Craniata</taxon>
        <taxon>Vertebrata</taxon>
        <taxon>Euteleostomi</taxon>
        <taxon>Mammalia</taxon>
        <taxon>Eutheria</taxon>
        <taxon>Laurasiatheria</taxon>
        <taxon>Chiroptera</taxon>
        <taxon>Yinpterochiroptera</taxon>
        <taxon>Pteropodoidea</taxon>
        <taxon>Pteropodidae</taxon>
        <taxon>Rousettinae</taxon>
        <taxon>Rousettus</taxon>
    </lineage>
</organism>